<evidence type="ECO:0000256" key="1">
    <source>
        <dbReference type="SAM" id="MobiDB-lite"/>
    </source>
</evidence>
<organism evidence="3 4">
    <name type="scientific">Chiloscyllium punctatum</name>
    <name type="common">Brownbanded bambooshark</name>
    <name type="synonym">Hemiscyllium punctatum</name>
    <dbReference type="NCBI Taxonomy" id="137246"/>
    <lineage>
        <taxon>Eukaryota</taxon>
        <taxon>Metazoa</taxon>
        <taxon>Chordata</taxon>
        <taxon>Craniata</taxon>
        <taxon>Vertebrata</taxon>
        <taxon>Chondrichthyes</taxon>
        <taxon>Elasmobranchii</taxon>
        <taxon>Galeomorphii</taxon>
        <taxon>Galeoidea</taxon>
        <taxon>Orectolobiformes</taxon>
        <taxon>Hemiscylliidae</taxon>
        <taxon>Chiloscyllium</taxon>
    </lineage>
</organism>
<evidence type="ECO:0000313" key="3">
    <source>
        <dbReference type="EMBL" id="GCC44386.1"/>
    </source>
</evidence>
<proteinExistence type="predicted"/>
<dbReference type="Proteomes" id="UP000287033">
    <property type="component" value="Unassembled WGS sequence"/>
</dbReference>
<comment type="caution">
    <text evidence="3">The sequence shown here is derived from an EMBL/GenBank/DDBJ whole genome shotgun (WGS) entry which is preliminary data.</text>
</comment>
<feature type="compositionally biased region" description="Pro residues" evidence="1">
    <location>
        <begin position="40"/>
        <end position="58"/>
    </location>
</feature>
<dbReference type="AlphaFoldDB" id="A0A401TP35"/>
<keyword evidence="2" id="KW-0732">Signal</keyword>
<keyword evidence="4" id="KW-1185">Reference proteome</keyword>
<feature type="signal peptide" evidence="2">
    <location>
        <begin position="1"/>
        <end position="22"/>
    </location>
</feature>
<accession>A0A401TP35</accession>
<evidence type="ECO:0000256" key="2">
    <source>
        <dbReference type="SAM" id="SignalP"/>
    </source>
</evidence>
<gene>
    <name evidence="3" type="ORF">chiPu_0028663</name>
</gene>
<evidence type="ECO:0000313" key="4">
    <source>
        <dbReference type="Proteomes" id="UP000287033"/>
    </source>
</evidence>
<protein>
    <submittedName>
        <fullName evidence="3">Uncharacterized protein</fullName>
    </submittedName>
</protein>
<reference evidence="3 4" key="1">
    <citation type="journal article" date="2018" name="Nat. Ecol. Evol.">
        <title>Shark genomes provide insights into elasmobranch evolution and the origin of vertebrates.</title>
        <authorList>
            <person name="Hara Y"/>
            <person name="Yamaguchi K"/>
            <person name="Onimaru K"/>
            <person name="Kadota M"/>
            <person name="Koyanagi M"/>
            <person name="Keeley SD"/>
            <person name="Tatsumi K"/>
            <person name="Tanaka K"/>
            <person name="Motone F"/>
            <person name="Kageyama Y"/>
            <person name="Nozu R"/>
            <person name="Adachi N"/>
            <person name="Nishimura O"/>
            <person name="Nakagawa R"/>
            <person name="Tanegashima C"/>
            <person name="Kiyatake I"/>
            <person name="Matsumoto R"/>
            <person name="Murakumo K"/>
            <person name="Nishida K"/>
            <person name="Terakita A"/>
            <person name="Kuratani S"/>
            <person name="Sato K"/>
            <person name="Hyodo S Kuraku.S."/>
        </authorList>
    </citation>
    <scope>NUCLEOTIDE SEQUENCE [LARGE SCALE GENOMIC DNA]</scope>
</reference>
<sequence length="100" mass="10857">MESCLPHLVLFLAISEFPTLTSLSLEAIPRVTFLRGECVTPPPPRIQTPPNPSLPPARPNSLGEGRRCCDVPAPTSASRFLSAGSEQEPYKSRLLTTVWG</sequence>
<name>A0A401TP35_CHIPU</name>
<feature type="region of interest" description="Disordered" evidence="1">
    <location>
        <begin position="39"/>
        <end position="66"/>
    </location>
</feature>
<dbReference type="EMBL" id="BEZZ01136661">
    <property type="protein sequence ID" value="GCC44386.1"/>
    <property type="molecule type" value="Genomic_DNA"/>
</dbReference>
<feature type="chain" id="PRO_5019331681" evidence="2">
    <location>
        <begin position="23"/>
        <end position="100"/>
    </location>
</feature>